<evidence type="ECO:0000256" key="12">
    <source>
        <dbReference type="PROSITE-ProRule" id="PRU00331"/>
    </source>
</evidence>
<evidence type="ECO:0000256" key="10">
    <source>
        <dbReference type="ARBA" id="ARBA00023242"/>
    </source>
</evidence>
<evidence type="ECO:0000256" key="2">
    <source>
        <dbReference type="ARBA" id="ARBA00004123"/>
    </source>
</evidence>
<dbReference type="Gene3D" id="1.10.287.10">
    <property type="entry name" value="S15/NS1, RNA-binding"/>
    <property type="match status" value="1"/>
</dbReference>
<dbReference type="GO" id="GO:0005634">
    <property type="term" value="C:nucleus"/>
    <property type="evidence" value="ECO:0007669"/>
    <property type="project" value="UniProtKB-SubCell"/>
</dbReference>
<keyword evidence="4" id="KW-0645">Protease</keyword>
<dbReference type="PANTHER" id="PTHR14159:SF0">
    <property type="entry name" value="ATAXIN-3-RELATED"/>
    <property type="match status" value="1"/>
</dbReference>
<name>A0A6V2A425_9STRA</name>
<reference evidence="15" key="1">
    <citation type="submission" date="2021-01" db="EMBL/GenBank/DDBJ databases">
        <authorList>
            <person name="Corre E."/>
            <person name="Pelletier E."/>
            <person name="Niang G."/>
            <person name="Scheremetjew M."/>
            <person name="Finn R."/>
            <person name="Kale V."/>
            <person name="Holt S."/>
            <person name="Cochrane G."/>
            <person name="Meng A."/>
            <person name="Brown T."/>
            <person name="Cohen L."/>
        </authorList>
    </citation>
    <scope>NUCLEOTIDE SEQUENCE</scope>
    <source>
        <strain evidence="16">GSO104</strain>
        <strain evidence="15">Pop2</strain>
    </source>
</reference>
<keyword evidence="7" id="KW-0788">Thiol protease</keyword>
<feature type="active site" description="Nucleophile" evidence="11">
    <location>
        <position position="21"/>
    </location>
</feature>
<organism evidence="15">
    <name type="scientific">Ditylum brightwellii</name>
    <dbReference type="NCBI Taxonomy" id="49249"/>
    <lineage>
        <taxon>Eukaryota</taxon>
        <taxon>Sar</taxon>
        <taxon>Stramenopiles</taxon>
        <taxon>Ochrophyta</taxon>
        <taxon>Bacillariophyta</taxon>
        <taxon>Mediophyceae</taxon>
        <taxon>Lithodesmiophycidae</taxon>
        <taxon>Lithodesmiales</taxon>
        <taxon>Lithodesmiaceae</taxon>
        <taxon>Ditylum</taxon>
    </lineage>
</organism>
<sequence length="356" mass="40084">MSRLGDGIVWIYHERQDALLCGQHALNNLVQACAFSPGMLAEIAQQLDQMELNYMAENDEGGTRSKDYIRRVAEGSGNVDASGNFSIEVLRSALLTQNNLSLPNIRQQGILDQMDITDIEGFICNRESHWFAIRKINGRYWNLNSTKERPEQISHFRLAAEIEGLQQEGYSVFCVTDALPPPCTTNEGRERGLPQYWWKEEDLVKDKTDAVTGATDPWKNVGSGMRLDGKVNCEEEKSNLLENLTEEEMLQMAMEASMMQESPPAKKIELTPEPAAGEVGAVRIQFRLPDGSRAIRRFLDSESVAVLYAFVEDRCPGNGKKLELRAGFPPTDLYTKREETIETAKLRGESIQSRYV</sequence>
<evidence type="ECO:0000259" key="14">
    <source>
        <dbReference type="PROSITE" id="PS50957"/>
    </source>
</evidence>
<dbReference type="InterPro" id="IPR033865">
    <property type="entry name" value="Ataxin-3"/>
</dbReference>
<keyword evidence="9" id="KW-0804">Transcription</keyword>
<evidence type="ECO:0000256" key="1">
    <source>
        <dbReference type="ARBA" id="ARBA00000707"/>
    </source>
</evidence>
<comment type="subcellular location">
    <subcellularLocation>
        <location evidence="2">Nucleus</location>
    </subcellularLocation>
</comment>
<keyword evidence="8" id="KW-0805">Transcription regulation</keyword>
<keyword evidence="6 12" id="KW-0378">Hydrolase</keyword>
<dbReference type="Gene3D" id="3.10.20.90">
    <property type="entry name" value="Phosphatidylinositol 3-kinase Catalytic Subunit, Chain A, domain 1"/>
    <property type="match status" value="1"/>
</dbReference>
<evidence type="ECO:0000256" key="11">
    <source>
        <dbReference type="PIRSR" id="PIRSR633865-1"/>
    </source>
</evidence>
<dbReference type="Gene3D" id="3.90.70.40">
    <property type="match status" value="1"/>
</dbReference>
<dbReference type="GO" id="GO:0006508">
    <property type="term" value="P:proteolysis"/>
    <property type="evidence" value="ECO:0007669"/>
    <property type="project" value="UniProtKB-KW"/>
</dbReference>
<evidence type="ECO:0000256" key="3">
    <source>
        <dbReference type="ARBA" id="ARBA00012759"/>
    </source>
</evidence>
<evidence type="ECO:0000313" key="15">
    <source>
        <dbReference type="EMBL" id="CAD9339616.1"/>
    </source>
</evidence>
<evidence type="ECO:0000256" key="7">
    <source>
        <dbReference type="ARBA" id="ARBA00022807"/>
    </source>
</evidence>
<dbReference type="InterPro" id="IPR006155">
    <property type="entry name" value="Josephin"/>
</dbReference>
<dbReference type="Pfam" id="PF02099">
    <property type="entry name" value="Josephin"/>
    <property type="match status" value="1"/>
</dbReference>
<evidence type="ECO:0000259" key="13">
    <source>
        <dbReference type="PROSITE" id="PS50033"/>
    </source>
</evidence>
<dbReference type="SMART" id="SM01246">
    <property type="entry name" value="Josephin"/>
    <property type="match status" value="1"/>
</dbReference>
<dbReference type="GO" id="GO:0016579">
    <property type="term" value="P:protein deubiquitination"/>
    <property type="evidence" value="ECO:0007669"/>
    <property type="project" value="InterPro"/>
</dbReference>
<accession>A0A6V2A425</accession>
<comment type="catalytic activity">
    <reaction evidence="1">
        <text>Thiol-dependent hydrolysis of ester, thioester, amide, peptide and isopeptide bonds formed by the C-terminal Gly of ubiquitin (a 76-residue protein attached to proteins as an intracellular targeting signal).</text>
        <dbReference type="EC" id="3.4.19.12"/>
    </reaction>
</comment>
<gene>
    <name evidence="16" type="ORF">DBRI00130_LOCUS285</name>
    <name evidence="15" type="ORF">DBRI1063_LOCUS15870</name>
</gene>
<evidence type="ECO:0000256" key="9">
    <source>
        <dbReference type="ARBA" id="ARBA00023163"/>
    </source>
</evidence>
<keyword evidence="10" id="KW-0539">Nucleus</keyword>
<dbReference type="EMBL" id="HBGN01024794">
    <property type="protein sequence ID" value="CAD9339616.1"/>
    <property type="molecule type" value="Transcribed_RNA"/>
</dbReference>
<dbReference type="PROSITE" id="PS50330">
    <property type="entry name" value="UIM"/>
    <property type="match status" value="1"/>
</dbReference>
<evidence type="ECO:0000256" key="6">
    <source>
        <dbReference type="ARBA" id="ARBA00022801"/>
    </source>
</evidence>
<protein>
    <recommendedName>
        <fullName evidence="3">ubiquitinyl hydrolase 1</fullName>
        <ecNumber evidence="3">3.4.19.12</ecNumber>
    </recommendedName>
</protein>
<feature type="active site" evidence="11 12">
    <location>
        <position position="144"/>
    </location>
</feature>
<feature type="active site" evidence="12">
    <location>
        <position position="21"/>
    </location>
</feature>
<evidence type="ECO:0000313" key="16">
    <source>
        <dbReference type="EMBL" id="CAE4578300.1"/>
    </source>
</evidence>
<dbReference type="PRINTS" id="PR01233">
    <property type="entry name" value="JOSEPHIN"/>
</dbReference>
<keyword evidence="5" id="KW-0833">Ubl conjugation pathway</keyword>
<feature type="active site" evidence="12">
    <location>
        <position position="129"/>
    </location>
</feature>
<dbReference type="EMBL" id="HBNS01000345">
    <property type="protein sequence ID" value="CAE4578300.1"/>
    <property type="molecule type" value="Transcribed_RNA"/>
</dbReference>
<dbReference type="EC" id="3.4.19.12" evidence="3"/>
<evidence type="ECO:0000256" key="8">
    <source>
        <dbReference type="ARBA" id="ARBA00023015"/>
    </source>
</evidence>
<dbReference type="AlphaFoldDB" id="A0A6V2A425"/>
<feature type="domain" description="Josephin" evidence="14">
    <location>
        <begin position="8"/>
        <end position="190"/>
    </location>
</feature>
<dbReference type="SUPFAM" id="SSF54236">
    <property type="entry name" value="Ubiquitin-like"/>
    <property type="match status" value="1"/>
</dbReference>
<dbReference type="PROSITE" id="PS51257">
    <property type="entry name" value="PROKAR_LIPOPROTEIN"/>
    <property type="match status" value="1"/>
</dbReference>
<feature type="active site" description="Proton acceptor" evidence="11">
    <location>
        <position position="129"/>
    </location>
</feature>
<evidence type="ECO:0000256" key="5">
    <source>
        <dbReference type="ARBA" id="ARBA00022786"/>
    </source>
</evidence>
<dbReference type="PROSITE" id="PS50957">
    <property type="entry name" value="JOSEPHIN"/>
    <property type="match status" value="1"/>
</dbReference>
<feature type="domain" description="UBX" evidence="13">
    <location>
        <begin position="277"/>
        <end position="354"/>
    </location>
</feature>
<evidence type="ECO:0000256" key="4">
    <source>
        <dbReference type="ARBA" id="ARBA00022670"/>
    </source>
</evidence>
<proteinExistence type="predicted"/>
<dbReference type="InterPro" id="IPR029071">
    <property type="entry name" value="Ubiquitin-like_domsf"/>
</dbReference>
<dbReference type="Pfam" id="PF00789">
    <property type="entry name" value="UBX"/>
    <property type="match status" value="1"/>
</dbReference>
<dbReference type="CDD" id="cd01767">
    <property type="entry name" value="UBX"/>
    <property type="match status" value="1"/>
</dbReference>
<dbReference type="PANTHER" id="PTHR14159">
    <property type="entry name" value="ATAXIN-3-RELATED"/>
    <property type="match status" value="1"/>
</dbReference>
<dbReference type="PROSITE" id="PS50033">
    <property type="entry name" value="UBX"/>
    <property type="match status" value="1"/>
</dbReference>
<dbReference type="GO" id="GO:0004843">
    <property type="term" value="F:cysteine-type deubiquitinase activity"/>
    <property type="evidence" value="ECO:0007669"/>
    <property type="project" value="UniProtKB-EC"/>
</dbReference>
<dbReference type="InterPro" id="IPR001012">
    <property type="entry name" value="UBX_dom"/>
</dbReference>
<dbReference type="InterPro" id="IPR003903">
    <property type="entry name" value="UIM_dom"/>
</dbReference>